<dbReference type="Pfam" id="PF05131">
    <property type="entry name" value="Pep3_Vps18"/>
    <property type="match status" value="1"/>
</dbReference>
<evidence type="ECO:0000256" key="8">
    <source>
        <dbReference type="PROSITE-ProRule" id="PRU01006"/>
    </source>
</evidence>
<evidence type="ECO:0000256" key="3">
    <source>
        <dbReference type="ARBA" id="ARBA00017338"/>
    </source>
</evidence>
<dbReference type="GO" id="GO:0031902">
    <property type="term" value="C:late endosome membrane"/>
    <property type="evidence" value="ECO:0007669"/>
    <property type="project" value="UniProtKB-SubCell"/>
</dbReference>
<dbReference type="GO" id="GO:0030674">
    <property type="term" value="F:protein-macromolecule adaptor activity"/>
    <property type="evidence" value="ECO:0007669"/>
    <property type="project" value="TreeGrafter"/>
</dbReference>
<dbReference type="GO" id="GO:0006886">
    <property type="term" value="P:intracellular protein transport"/>
    <property type="evidence" value="ECO:0007669"/>
    <property type="project" value="UniProtKB-UniRule"/>
</dbReference>
<dbReference type="Pfam" id="PF26148">
    <property type="entry name" value="VPS18_RING_C"/>
    <property type="match status" value="1"/>
</dbReference>
<evidence type="ECO:0000256" key="9">
    <source>
        <dbReference type="SAM" id="Coils"/>
    </source>
</evidence>
<dbReference type="GO" id="GO:0007040">
    <property type="term" value="P:lysosome organization"/>
    <property type="evidence" value="ECO:0007669"/>
    <property type="project" value="TreeGrafter"/>
</dbReference>
<keyword evidence="14" id="KW-1185">Reference proteome</keyword>
<dbReference type="GO" id="GO:0006904">
    <property type="term" value="P:vesicle docking involved in exocytosis"/>
    <property type="evidence" value="ECO:0007669"/>
    <property type="project" value="TreeGrafter"/>
</dbReference>
<dbReference type="InterPro" id="IPR058919">
    <property type="entry name" value="Pep3/Vps18_RING_C"/>
</dbReference>
<keyword evidence="9" id="KW-0175">Coiled coil</keyword>
<gene>
    <name evidence="13" type="ORF">SNE40_002395</name>
    <name evidence="12" type="ORF">SNE40_006423</name>
</gene>
<keyword evidence="4" id="KW-0479">Metal-binding</keyword>
<feature type="domain" description="Pep3/Vps18 RING C-terminal" evidence="11">
    <location>
        <begin position="862"/>
        <end position="958"/>
    </location>
</feature>
<dbReference type="Proteomes" id="UP001347796">
    <property type="component" value="Unassembled WGS sequence"/>
</dbReference>
<evidence type="ECO:0000256" key="5">
    <source>
        <dbReference type="ARBA" id="ARBA00022771"/>
    </source>
</evidence>
<dbReference type="EMBL" id="JAZGQO010000006">
    <property type="protein sequence ID" value="KAK6183831.1"/>
    <property type="molecule type" value="Genomic_DNA"/>
</dbReference>
<evidence type="ECO:0000259" key="10">
    <source>
        <dbReference type="Pfam" id="PF05131"/>
    </source>
</evidence>
<feature type="coiled-coil region" evidence="9">
    <location>
        <begin position="815"/>
        <end position="863"/>
    </location>
</feature>
<comment type="subcellular location">
    <subcellularLocation>
        <location evidence="1">Late endosome membrane</location>
        <topology evidence="1">Peripheral membrane protein</topology>
        <orientation evidence="1">Cytoplasmic side</orientation>
    </subcellularLocation>
</comment>
<comment type="caution">
    <text evidence="12">The sequence shown here is derived from an EMBL/GenBank/DDBJ whole genome shotgun (WGS) entry which is preliminary data.</text>
</comment>
<dbReference type="CDD" id="cd16462">
    <property type="entry name" value="RING-H2_Pep3p-like"/>
    <property type="match status" value="1"/>
</dbReference>
<organism evidence="12 14">
    <name type="scientific">Patella caerulea</name>
    <name type="common">Rayed Mediterranean limpet</name>
    <dbReference type="NCBI Taxonomy" id="87958"/>
    <lineage>
        <taxon>Eukaryota</taxon>
        <taxon>Metazoa</taxon>
        <taxon>Spiralia</taxon>
        <taxon>Lophotrochozoa</taxon>
        <taxon>Mollusca</taxon>
        <taxon>Gastropoda</taxon>
        <taxon>Patellogastropoda</taxon>
        <taxon>Patelloidea</taxon>
        <taxon>Patellidae</taxon>
        <taxon>Patella</taxon>
    </lineage>
</organism>
<dbReference type="GO" id="GO:0008333">
    <property type="term" value="P:endosome to lysosome transport"/>
    <property type="evidence" value="ECO:0007669"/>
    <property type="project" value="TreeGrafter"/>
</dbReference>
<dbReference type="InterPro" id="IPR000547">
    <property type="entry name" value="Clathrin_H-chain/VPS_repeat"/>
</dbReference>
<dbReference type="AlphaFoldDB" id="A0AAN8JVP8"/>
<evidence type="ECO:0000256" key="6">
    <source>
        <dbReference type="ARBA" id="ARBA00022833"/>
    </source>
</evidence>
<evidence type="ECO:0000256" key="1">
    <source>
        <dbReference type="ARBA" id="ARBA00004492"/>
    </source>
</evidence>
<evidence type="ECO:0000313" key="12">
    <source>
        <dbReference type="EMBL" id="KAK6183831.1"/>
    </source>
</evidence>
<feature type="repeat" description="CHCR" evidence="8">
    <location>
        <begin position="630"/>
        <end position="785"/>
    </location>
</feature>
<evidence type="ECO:0000256" key="2">
    <source>
        <dbReference type="ARBA" id="ARBA00010454"/>
    </source>
</evidence>
<comment type="similarity">
    <text evidence="2">Belongs to the VPS18 family.</text>
</comment>
<sequence length="978" mass="113461">MTSILDQYEADSARSTGTTFSAQMSYQEPIGAGFIDARLTEEQPIFTKKKVNFKPPDQLTHLVVSNNFLVMAMSSNILLRLDLEHPDQPDEVELPRALDDKVYKIFLDPTGRHMIISMNSMESYYLSRNSKKPKAITKLKGHHIDSVGWNWQNANNNTTSAILIGTSKGIIYETELTANEDSKFFQGSLDQYLKQLYNLGRDGSVSITSLQFDRIPGNTMTEYRYYILATTPGRLYQFIGNVSTSAEPPMFYSLFQQYENGSEHIQFIELPGDFGHSELHLYFPKFRQPAHSFSWMTGPGVYHGTIDTTGGAGANSVLANAKLIPYPKDKSDKPVSMVMTEFHVLILFNDRLKAVCTLNEQTIYDDVYPNERFGKLLGICKDPIRGTVWTYTTNSVFKYRIVHEDRDVWQMYLDMEDFETAKDYCRDNPSQLDKVLTKQAQFLFNKNKYEESAALYAITQNSFEEIALKFIRLPQKEALKTFVMKKLSSLRPQDKTQITMLVTWLIELYLNQLGELKEQNQDESQEYIAIQEYFRTFLGQPKVKDCLSNNRGVVYDLIASHGDVEDMVFFAVLMKDYERVISHHLQHENYKRALEVLQNKQNDVELYYKFSPILMQYTPKETVDAWIKQGRQLDPKKLIPALVQYDQEKYKQQGNEAIRYLEFCVQQLDNKDTAIHNYLVSLYAKIQPTNLMIYLEMQGENSDNICYDVKYALRLCTEYKHTKACVHVYCIMGLYEEAVDMALSVDVELAKQMASKPDEDDVDIRKKLWLRIARHVVEEEKDVKRAMEFLHDCELLKIEDILPFFPDFVTIDHFKEAIITSLQEYNQHIDSLKDEMEEATQSAEEIRKEIQSFRNKYGFVKAEDKCSACNYPLMVRAFYLFPCQHKFHMDCLIAEVLPSLPSSKKTQVEGLQRKLAERDDNRLRKPSSMSKTSDLEVKTQLDNLVASECIFCGDFMIRCIDKSFIEDDEWITAEQEWE</sequence>
<dbReference type="PANTHER" id="PTHR23323">
    <property type="entry name" value="VACUOLAR PROTEIN SORTING-ASSOCIATED PROTEIN"/>
    <property type="match status" value="1"/>
</dbReference>
<dbReference type="GO" id="GO:0030897">
    <property type="term" value="C:HOPS complex"/>
    <property type="evidence" value="ECO:0007669"/>
    <property type="project" value="TreeGrafter"/>
</dbReference>
<dbReference type="PANTHER" id="PTHR23323:SF26">
    <property type="entry name" value="VACUOLAR PROTEIN SORTING-ASSOCIATED PROTEIN 18 HOMOLOG"/>
    <property type="match status" value="1"/>
</dbReference>
<accession>A0AAN8JVP8</accession>
<proteinExistence type="inferred from homology"/>
<reference evidence="12 14" key="1">
    <citation type="submission" date="2024-01" db="EMBL/GenBank/DDBJ databases">
        <title>The genome of the rayed Mediterranean limpet Patella caerulea (Linnaeus, 1758).</title>
        <authorList>
            <person name="Anh-Thu Weber A."/>
            <person name="Halstead-Nussloch G."/>
        </authorList>
    </citation>
    <scope>NUCLEOTIDE SEQUENCE [LARGE SCALE GENOMIC DNA]</scope>
    <source>
        <strain evidence="12">AATW-2023a</strain>
        <tissue evidence="12">Whole specimen</tissue>
    </source>
</reference>
<dbReference type="EMBL" id="JAZGQO010000002">
    <property type="protein sequence ID" value="KAK6190555.1"/>
    <property type="molecule type" value="Genomic_DNA"/>
</dbReference>
<dbReference type="GO" id="GO:0008270">
    <property type="term" value="F:zinc ion binding"/>
    <property type="evidence" value="ECO:0007669"/>
    <property type="project" value="UniProtKB-KW"/>
</dbReference>
<evidence type="ECO:0000256" key="4">
    <source>
        <dbReference type="ARBA" id="ARBA00022723"/>
    </source>
</evidence>
<evidence type="ECO:0000256" key="7">
    <source>
        <dbReference type="ARBA" id="ARBA00023136"/>
    </source>
</evidence>
<evidence type="ECO:0000313" key="13">
    <source>
        <dbReference type="EMBL" id="KAK6190555.1"/>
    </source>
</evidence>
<feature type="domain" description="Pep3/Vps18 beta-propeller" evidence="10">
    <location>
        <begin position="44"/>
        <end position="400"/>
    </location>
</feature>
<dbReference type="GO" id="GO:0007032">
    <property type="term" value="P:endosome organization"/>
    <property type="evidence" value="ECO:0007669"/>
    <property type="project" value="TreeGrafter"/>
</dbReference>
<evidence type="ECO:0000259" key="11">
    <source>
        <dbReference type="Pfam" id="PF26148"/>
    </source>
</evidence>
<name>A0AAN8JVP8_PATCE</name>
<evidence type="ECO:0000313" key="14">
    <source>
        <dbReference type="Proteomes" id="UP001347796"/>
    </source>
</evidence>
<dbReference type="InterPro" id="IPR007810">
    <property type="entry name" value="Pep3/Vps18_beta-prop"/>
</dbReference>
<protein>
    <recommendedName>
        <fullName evidence="3">Vacuolar protein sorting-associated protein 18 homolog</fullName>
    </recommendedName>
</protein>
<keyword evidence="7" id="KW-0472">Membrane</keyword>
<keyword evidence="5" id="KW-0863">Zinc-finger</keyword>
<keyword evidence="6" id="KW-0862">Zinc</keyword>
<dbReference type="GO" id="GO:0048284">
    <property type="term" value="P:organelle fusion"/>
    <property type="evidence" value="ECO:0007669"/>
    <property type="project" value="TreeGrafter"/>
</dbReference>
<dbReference type="PROSITE" id="PS50236">
    <property type="entry name" value="CHCR"/>
    <property type="match status" value="1"/>
</dbReference>